<dbReference type="Proteomes" id="UP000315636">
    <property type="component" value="Unassembled WGS sequence"/>
</dbReference>
<organism evidence="2 3">
    <name type="scientific">Melghirimyces algeriensis</name>
    <dbReference type="NCBI Taxonomy" id="910412"/>
    <lineage>
        <taxon>Bacteria</taxon>
        <taxon>Bacillati</taxon>
        <taxon>Bacillota</taxon>
        <taxon>Bacilli</taxon>
        <taxon>Bacillales</taxon>
        <taxon>Thermoactinomycetaceae</taxon>
        <taxon>Melghirimyces</taxon>
    </lineage>
</organism>
<dbReference type="OrthoDB" id="2111373at2"/>
<dbReference type="EMBL" id="FXTI01000001">
    <property type="protein sequence ID" value="SMO40211.1"/>
    <property type="molecule type" value="Genomic_DNA"/>
</dbReference>
<keyword evidence="3" id="KW-1185">Reference proteome</keyword>
<feature type="transmembrane region" description="Helical" evidence="1">
    <location>
        <begin position="132"/>
        <end position="153"/>
    </location>
</feature>
<reference evidence="2 3" key="1">
    <citation type="submission" date="2017-05" db="EMBL/GenBank/DDBJ databases">
        <authorList>
            <person name="Varghese N."/>
            <person name="Submissions S."/>
        </authorList>
    </citation>
    <scope>NUCLEOTIDE SEQUENCE [LARGE SCALE GENOMIC DNA]</scope>
    <source>
        <strain evidence="2 3">DSM 45474</strain>
    </source>
</reference>
<sequence>MRKIFQHSIRWVTIISVITAFLSMLFNGASTTFMRGLSWQGGLLVVLLIVLFGVFFDMLGIAATAARETPFHSMAAKKVSGAKHAIGIIRRADQFASFCNDVVGDISGIVSGAATVAVVGSLVLAMDLAESHWFLETLFVGLISALTVGGKAFGKAISIRYANDIILRLGKIFYILEKRFHIRMFTVKTRKKSKRKRGVFRAPR</sequence>
<feature type="transmembrane region" description="Helical" evidence="1">
    <location>
        <begin position="106"/>
        <end position="126"/>
    </location>
</feature>
<accession>A0A521AZM2</accession>
<proteinExistence type="predicted"/>
<keyword evidence="1" id="KW-1133">Transmembrane helix</keyword>
<feature type="transmembrane region" description="Helical" evidence="1">
    <location>
        <begin position="12"/>
        <end position="30"/>
    </location>
</feature>
<dbReference type="AlphaFoldDB" id="A0A521AZM2"/>
<evidence type="ECO:0000313" key="3">
    <source>
        <dbReference type="Proteomes" id="UP000315636"/>
    </source>
</evidence>
<evidence type="ECO:0000256" key="1">
    <source>
        <dbReference type="SAM" id="Phobius"/>
    </source>
</evidence>
<keyword evidence="1" id="KW-0812">Transmembrane</keyword>
<gene>
    <name evidence="2" type="ORF">SAMN06264849_101437</name>
</gene>
<dbReference type="RefSeq" id="WP_142504114.1">
    <property type="nucleotide sequence ID" value="NZ_FXTI01000001.1"/>
</dbReference>
<feature type="transmembrane region" description="Helical" evidence="1">
    <location>
        <begin position="42"/>
        <end position="66"/>
    </location>
</feature>
<name>A0A521AZM2_9BACL</name>
<protein>
    <recommendedName>
        <fullName evidence="4">CNNM transmembrane domain-containing protein</fullName>
    </recommendedName>
</protein>
<evidence type="ECO:0008006" key="4">
    <source>
        <dbReference type="Google" id="ProtNLM"/>
    </source>
</evidence>
<keyword evidence="1" id="KW-0472">Membrane</keyword>
<evidence type="ECO:0000313" key="2">
    <source>
        <dbReference type="EMBL" id="SMO40211.1"/>
    </source>
</evidence>